<proteinExistence type="predicted"/>
<name>A0A1R1WXP6_9FUNG</name>
<evidence type="ECO:0000313" key="1">
    <source>
        <dbReference type="EMBL" id="OMJ07127.1"/>
    </source>
</evidence>
<protein>
    <submittedName>
        <fullName evidence="1">Uncharacterized protein</fullName>
    </submittedName>
</protein>
<dbReference type="EMBL" id="LSSN01006111">
    <property type="protein sequence ID" value="OMJ07127.1"/>
    <property type="molecule type" value="Genomic_DNA"/>
</dbReference>
<accession>A0A1R1WXP6</accession>
<organism evidence="1 2">
    <name type="scientific">Smittium culicis</name>
    <dbReference type="NCBI Taxonomy" id="133412"/>
    <lineage>
        <taxon>Eukaryota</taxon>
        <taxon>Fungi</taxon>
        <taxon>Fungi incertae sedis</taxon>
        <taxon>Zoopagomycota</taxon>
        <taxon>Kickxellomycotina</taxon>
        <taxon>Harpellomycetes</taxon>
        <taxon>Harpellales</taxon>
        <taxon>Legeriomycetaceae</taxon>
        <taxon>Smittium</taxon>
    </lineage>
</organism>
<comment type="caution">
    <text evidence="1">The sequence shown here is derived from an EMBL/GenBank/DDBJ whole genome shotgun (WGS) entry which is preliminary data.</text>
</comment>
<gene>
    <name evidence="1" type="ORF">AYI70_g12412</name>
</gene>
<reference evidence="1 2" key="1">
    <citation type="submission" date="2017-01" db="EMBL/GenBank/DDBJ databases">
        <authorList>
            <person name="Mah S.A."/>
            <person name="Swanson W.J."/>
            <person name="Moy G.W."/>
            <person name="Vacquier V.D."/>
        </authorList>
    </citation>
    <scope>NUCLEOTIDE SEQUENCE [LARGE SCALE GENOMIC DNA]</scope>
    <source>
        <strain evidence="1 2">GSMNP</strain>
    </source>
</reference>
<dbReference type="Proteomes" id="UP000187283">
    <property type="component" value="Unassembled WGS sequence"/>
</dbReference>
<evidence type="ECO:0000313" key="2">
    <source>
        <dbReference type="Proteomes" id="UP000187283"/>
    </source>
</evidence>
<keyword evidence="2" id="KW-1185">Reference proteome</keyword>
<dbReference type="AlphaFoldDB" id="A0A1R1WXP6"/>
<sequence length="75" mass="8717">MSLDDFLSNSGISIEEEFVFTNDDCVIAKEKLRIELESQKNVREIINDFNSKIEDSKNFKKFLIPIKLKNSQMST</sequence>